<evidence type="ECO:0000256" key="3">
    <source>
        <dbReference type="SAM" id="SignalP"/>
    </source>
</evidence>
<dbReference type="GO" id="GO:0009253">
    <property type="term" value="P:peptidoglycan catabolic process"/>
    <property type="evidence" value="ECO:0007669"/>
    <property type="project" value="InterPro"/>
</dbReference>
<evidence type="ECO:0000313" key="5">
    <source>
        <dbReference type="EMBL" id="WNZ24432.1"/>
    </source>
</evidence>
<sequence length="434" mass="46939">MPRVSALMMMTAVLVDCLALMPVAQAIETNQAPKPAAHQTALASPVAQAPLRPPITRPNRSNSGNRRPASSSSQEEFRYRLVIEGSSDSLLRQVRRVVPDAFRAWVDGRRVIQAGLFVTRAEAEAIQQQIEEINLEAAIWDLEQTVTRPSVRSSSSSFPARLTSGSNRTDYNYRLIVQGSSDSLLRQVRAVVPDAFRTTIAGERVIQAGLFVDRAEAEAIQQQLSRIRATTNIFDVGYGVAQASAPVQLPRVQSGRVVVIVDPGHGGRDPGAVGIGGIHEADIVLDISQQVASLLEDQGVQAVLTRQDDREIDLAPRVNLAESVNADLFVSIHANAISMSRPDVNGIETYYYDTGAALAASIHNSLVNATGMNDRGVRQARFYVLTRTSMPAVLVEVGFVTGQEDAAKLNSAATRSQIAAGIAQGILRYIQQRL</sequence>
<feature type="region of interest" description="Disordered" evidence="2">
    <location>
        <begin position="35"/>
        <end position="73"/>
    </location>
</feature>
<dbReference type="GO" id="GO:0030288">
    <property type="term" value="C:outer membrane-bounded periplasmic space"/>
    <property type="evidence" value="ECO:0007669"/>
    <property type="project" value="TreeGrafter"/>
</dbReference>
<feature type="chain" id="PRO_5041708366" evidence="3">
    <location>
        <begin position="27"/>
        <end position="434"/>
    </location>
</feature>
<evidence type="ECO:0000256" key="1">
    <source>
        <dbReference type="ARBA" id="ARBA00022801"/>
    </source>
</evidence>
<keyword evidence="1" id="KW-0378">Hydrolase</keyword>
<protein>
    <submittedName>
        <fullName evidence="5">N-acetylmuramoyl-L-alanine amidase</fullName>
    </submittedName>
</protein>
<dbReference type="PANTHER" id="PTHR30404:SF0">
    <property type="entry name" value="N-ACETYLMURAMOYL-L-ALANINE AMIDASE AMIC"/>
    <property type="match status" value="1"/>
</dbReference>
<dbReference type="GO" id="GO:0008745">
    <property type="term" value="F:N-acetylmuramoyl-L-alanine amidase activity"/>
    <property type="evidence" value="ECO:0007669"/>
    <property type="project" value="InterPro"/>
</dbReference>
<feature type="domain" description="MurNAc-LAA" evidence="4">
    <location>
        <begin position="318"/>
        <end position="427"/>
    </location>
</feature>
<dbReference type="CDD" id="cd02696">
    <property type="entry name" value="MurNAc-LAA"/>
    <property type="match status" value="1"/>
</dbReference>
<dbReference type="AlphaFoldDB" id="A0AA96WVK1"/>
<dbReference type="SUPFAM" id="SSF53187">
    <property type="entry name" value="Zn-dependent exopeptidases"/>
    <property type="match status" value="1"/>
</dbReference>
<feature type="signal peptide" evidence="3">
    <location>
        <begin position="1"/>
        <end position="26"/>
    </location>
</feature>
<dbReference type="SMART" id="SM00646">
    <property type="entry name" value="Ami_3"/>
    <property type="match status" value="1"/>
</dbReference>
<dbReference type="Pfam" id="PF01520">
    <property type="entry name" value="Amidase_3"/>
    <property type="match status" value="1"/>
</dbReference>
<dbReference type="Gene3D" id="3.40.630.40">
    <property type="entry name" value="Zn-dependent exopeptidases"/>
    <property type="match status" value="1"/>
</dbReference>
<reference evidence="5" key="1">
    <citation type="submission" date="2020-05" db="EMBL/GenBank/DDBJ databases">
        <authorList>
            <person name="Zhu T."/>
            <person name="Keshari N."/>
            <person name="Lu X."/>
        </authorList>
    </citation>
    <scope>NUCLEOTIDE SEQUENCE</scope>
    <source>
        <strain evidence="5">NK1-12</strain>
    </source>
</reference>
<keyword evidence="3" id="KW-0732">Signal</keyword>
<name>A0AA96WVK1_9CYAN</name>
<proteinExistence type="predicted"/>
<feature type="compositionally biased region" description="Low complexity" evidence="2">
    <location>
        <begin position="57"/>
        <end position="73"/>
    </location>
</feature>
<evidence type="ECO:0000259" key="4">
    <source>
        <dbReference type="SMART" id="SM00646"/>
    </source>
</evidence>
<accession>A0AA96WVK1</accession>
<gene>
    <name evidence="5" type="ORF">HJG54_17270</name>
</gene>
<evidence type="ECO:0000256" key="2">
    <source>
        <dbReference type="SAM" id="MobiDB-lite"/>
    </source>
</evidence>
<dbReference type="InterPro" id="IPR002508">
    <property type="entry name" value="MurNAc-LAA_cat"/>
</dbReference>
<dbReference type="InterPro" id="IPR050695">
    <property type="entry name" value="N-acetylmuramoyl_amidase_3"/>
</dbReference>
<dbReference type="EMBL" id="CP053586">
    <property type="protein sequence ID" value="WNZ24432.1"/>
    <property type="molecule type" value="Genomic_DNA"/>
</dbReference>
<organism evidence="5">
    <name type="scientific">Leptolyngbya sp. NK1-12</name>
    <dbReference type="NCBI Taxonomy" id="2547451"/>
    <lineage>
        <taxon>Bacteria</taxon>
        <taxon>Bacillati</taxon>
        <taxon>Cyanobacteriota</taxon>
        <taxon>Cyanophyceae</taxon>
        <taxon>Leptolyngbyales</taxon>
        <taxon>Leptolyngbyaceae</taxon>
        <taxon>Leptolyngbya group</taxon>
        <taxon>Leptolyngbya</taxon>
    </lineage>
</organism>
<dbReference type="RefSeq" id="WP_316430234.1">
    <property type="nucleotide sequence ID" value="NZ_CP053586.1"/>
</dbReference>
<dbReference type="PANTHER" id="PTHR30404">
    <property type="entry name" value="N-ACETYLMURAMOYL-L-ALANINE AMIDASE"/>
    <property type="match status" value="1"/>
</dbReference>